<dbReference type="Gene3D" id="3.60.40.10">
    <property type="entry name" value="PPM-type phosphatase domain"/>
    <property type="match status" value="1"/>
</dbReference>
<evidence type="ECO:0000259" key="3">
    <source>
        <dbReference type="PROSITE" id="PS51746"/>
    </source>
</evidence>
<dbReference type="SMART" id="SM00331">
    <property type="entry name" value="PP2C_SIG"/>
    <property type="match status" value="1"/>
</dbReference>
<dbReference type="RefSeq" id="WP_090148216.1">
    <property type="nucleotide sequence ID" value="NZ_FNAN01000004.1"/>
</dbReference>
<protein>
    <submittedName>
        <fullName evidence="4">Protein phosphatase</fullName>
    </submittedName>
</protein>
<evidence type="ECO:0000313" key="4">
    <source>
        <dbReference type="EMBL" id="SDE30145.1"/>
    </source>
</evidence>
<feature type="region of interest" description="Disordered" evidence="1">
    <location>
        <begin position="322"/>
        <end position="347"/>
    </location>
</feature>
<evidence type="ECO:0000256" key="2">
    <source>
        <dbReference type="SAM" id="Phobius"/>
    </source>
</evidence>
<feature type="region of interest" description="Disordered" evidence="1">
    <location>
        <begin position="1"/>
        <end position="24"/>
    </location>
</feature>
<gene>
    <name evidence="4" type="ORF">SAMN04487996_104300</name>
</gene>
<dbReference type="STRING" id="659014.SAMN04487996_104300"/>
<dbReference type="InterPro" id="IPR001932">
    <property type="entry name" value="PPM-type_phosphatase-like_dom"/>
</dbReference>
<dbReference type="AlphaFoldDB" id="A0A1G7BVC4"/>
<reference evidence="5" key="1">
    <citation type="submission" date="2016-10" db="EMBL/GenBank/DDBJ databases">
        <authorList>
            <person name="Varghese N."/>
            <person name="Submissions S."/>
        </authorList>
    </citation>
    <scope>NUCLEOTIDE SEQUENCE [LARGE SCALE GENOMIC DNA]</scope>
    <source>
        <strain evidence="5">DSM 25329</strain>
    </source>
</reference>
<dbReference type="InterPro" id="IPR036457">
    <property type="entry name" value="PPM-type-like_dom_sf"/>
</dbReference>
<dbReference type="CDD" id="cd00143">
    <property type="entry name" value="PP2Cc"/>
    <property type="match status" value="1"/>
</dbReference>
<feature type="transmembrane region" description="Helical" evidence="2">
    <location>
        <begin position="279"/>
        <end position="298"/>
    </location>
</feature>
<organism evidence="4 5">
    <name type="scientific">Dyadobacter soli</name>
    <dbReference type="NCBI Taxonomy" id="659014"/>
    <lineage>
        <taxon>Bacteria</taxon>
        <taxon>Pseudomonadati</taxon>
        <taxon>Bacteroidota</taxon>
        <taxon>Cytophagia</taxon>
        <taxon>Cytophagales</taxon>
        <taxon>Spirosomataceae</taxon>
        <taxon>Dyadobacter</taxon>
    </lineage>
</organism>
<dbReference type="SMART" id="SM00332">
    <property type="entry name" value="PP2Cc"/>
    <property type="match status" value="1"/>
</dbReference>
<feature type="domain" description="PPM-type phosphatase" evidence="3">
    <location>
        <begin position="2"/>
        <end position="246"/>
    </location>
</feature>
<name>A0A1G7BVC4_9BACT</name>
<feature type="compositionally biased region" description="Basic residues" evidence="1">
    <location>
        <begin position="332"/>
        <end position="347"/>
    </location>
</feature>
<evidence type="ECO:0000313" key="5">
    <source>
        <dbReference type="Proteomes" id="UP000198748"/>
    </source>
</evidence>
<dbReference type="PROSITE" id="PS51746">
    <property type="entry name" value="PPM_2"/>
    <property type="match status" value="1"/>
</dbReference>
<dbReference type="EMBL" id="FNAN01000004">
    <property type="protein sequence ID" value="SDE30145.1"/>
    <property type="molecule type" value="Genomic_DNA"/>
</dbReference>
<dbReference type="OrthoDB" id="9801841at2"/>
<evidence type="ECO:0000256" key="1">
    <source>
        <dbReference type="SAM" id="MobiDB-lite"/>
    </source>
</evidence>
<proteinExistence type="predicted"/>
<sequence length="347" mass="38480">MKIHINQPVTVHGLGKRANNEDNLFPPPGAATTGDTLFMVCDGVGGSEKGEIASDLACQSVSAYYQRHRIAVSDDAAVHNAIAFARAEIERYGRDNPGSQGMATTLTLLHLHERGATVAHIGDSRVYHVRNRQVRWCTRDHSYVNDLVKAGVITEEQALTHPRRNVIMRALQGGDPDTQADIHHITDLTAGDYFFLCSDGILESVDENALLEILSARISDDAKMERVRKLCEQFSNDNFTAYLVPIHWVEIPVVELLPSEPDTRKVDAKTVPASKSAGMNVWIIFAVLMFSSGMYFWHHRKPQPVKPKPVPVVVTKDSVIALHPVKPSKSAKPGKQKSHSKKDKKMR</sequence>
<accession>A0A1G7BVC4</accession>
<keyword evidence="2" id="KW-0812">Transmembrane</keyword>
<keyword evidence="2" id="KW-0472">Membrane</keyword>
<dbReference type="SUPFAM" id="SSF81606">
    <property type="entry name" value="PP2C-like"/>
    <property type="match status" value="1"/>
</dbReference>
<keyword evidence="5" id="KW-1185">Reference proteome</keyword>
<keyword evidence="2" id="KW-1133">Transmembrane helix</keyword>
<dbReference type="Pfam" id="PF13672">
    <property type="entry name" value="PP2C_2"/>
    <property type="match status" value="1"/>
</dbReference>
<dbReference type="Proteomes" id="UP000198748">
    <property type="component" value="Unassembled WGS sequence"/>
</dbReference>